<reference evidence="2" key="1">
    <citation type="submission" date="2019-02" db="EMBL/GenBank/DDBJ databases">
        <authorList>
            <person name="Gruber-Vodicka R. H."/>
            <person name="Seah K. B. B."/>
        </authorList>
    </citation>
    <scope>NUCLEOTIDE SEQUENCE</scope>
    <source>
        <strain evidence="1">BECK_BZ197</strain>
        <strain evidence="3">BECK_BZ198</strain>
        <strain evidence="2">BECK_BZ199</strain>
    </source>
</reference>
<protein>
    <submittedName>
        <fullName evidence="2">Uncharacterized protein</fullName>
    </submittedName>
</protein>
<dbReference type="EMBL" id="CAADFO010000069">
    <property type="protein sequence ID" value="VFK30702.1"/>
    <property type="molecule type" value="Genomic_DNA"/>
</dbReference>
<dbReference type="AlphaFoldDB" id="A0A450XY79"/>
<proteinExistence type="predicted"/>
<evidence type="ECO:0000313" key="3">
    <source>
        <dbReference type="EMBL" id="VFK76619.1"/>
    </source>
</evidence>
<evidence type="ECO:0000313" key="1">
    <source>
        <dbReference type="EMBL" id="VFK30702.1"/>
    </source>
</evidence>
<dbReference type="EMBL" id="CAADGH010000065">
    <property type="protein sequence ID" value="VFK76619.1"/>
    <property type="molecule type" value="Genomic_DNA"/>
</dbReference>
<gene>
    <name evidence="1" type="ORF">BECKMB1821G_GA0114241_106921</name>
    <name evidence="3" type="ORF">BECKMB1821H_GA0114242_106522</name>
    <name evidence="2" type="ORF">BECKMB1821I_GA0114274_106620</name>
</gene>
<organism evidence="2">
    <name type="scientific">Candidatus Kentrum sp. MB</name>
    <dbReference type="NCBI Taxonomy" id="2138164"/>
    <lineage>
        <taxon>Bacteria</taxon>
        <taxon>Pseudomonadati</taxon>
        <taxon>Pseudomonadota</taxon>
        <taxon>Gammaproteobacteria</taxon>
        <taxon>Candidatus Kentrum</taxon>
    </lineage>
</organism>
<evidence type="ECO:0000313" key="2">
    <source>
        <dbReference type="EMBL" id="VFK34259.1"/>
    </source>
</evidence>
<dbReference type="EMBL" id="CAADFQ010000066">
    <property type="protein sequence ID" value="VFK34259.1"/>
    <property type="molecule type" value="Genomic_DNA"/>
</dbReference>
<accession>A0A450XY79</accession>
<sequence length="174" mass="20292">MSDWLNARKSAAQIEETNKEKKERLAYYENQFKAFTRKQIKPKVSSLISDLLFDIGLHRWGKGFIFPKFRLTNGFACNSLMSRSNRGLGCEYFWLVKSKGCHEYGYKVSLRTNITSIKDFYGDELTSKNFYLLGNSNDNKLMYEDVSNDTLKEFLNVLYSKGTNYEHDDCNYGD</sequence>
<name>A0A450XY79_9GAMM</name>